<dbReference type="Proteomes" id="UP000037848">
    <property type="component" value="Unassembled WGS sequence"/>
</dbReference>
<dbReference type="InterPro" id="IPR029032">
    <property type="entry name" value="AhpD-like"/>
</dbReference>
<feature type="domain" description="Carboxymuconolactone decarboxylase-like" evidence="1">
    <location>
        <begin position="15"/>
        <end position="98"/>
    </location>
</feature>
<dbReference type="Gene3D" id="1.20.1290.10">
    <property type="entry name" value="AhpD-like"/>
    <property type="match status" value="1"/>
</dbReference>
<dbReference type="PANTHER" id="PTHR34846:SF10">
    <property type="entry name" value="CYTOPLASMIC PROTEIN"/>
    <property type="match status" value="1"/>
</dbReference>
<reference evidence="2 3" key="1">
    <citation type="submission" date="2015-08" db="EMBL/GenBank/DDBJ databases">
        <title>Draft Genome Sequence of Pseudoalteromonas porphyrae UCD-SED14.</title>
        <authorList>
            <person name="Coil D.A."/>
            <person name="Jospin G."/>
            <person name="Lee R.D."/>
            <person name="Eisen J.A."/>
        </authorList>
    </citation>
    <scope>NUCLEOTIDE SEQUENCE [LARGE SCALE GENOMIC DNA]</scope>
    <source>
        <strain evidence="2 3">UCD-SED14</strain>
    </source>
</reference>
<dbReference type="OrthoDB" id="9801997at2"/>
<dbReference type="InterPro" id="IPR003779">
    <property type="entry name" value="CMD-like"/>
</dbReference>
<dbReference type="AlphaFoldDB" id="A0A0N1EE41"/>
<dbReference type="NCBIfam" id="TIGR00778">
    <property type="entry name" value="ahpD_dom"/>
    <property type="match status" value="1"/>
</dbReference>
<dbReference type="SUPFAM" id="SSF69118">
    <property type="entry name" value="AhpD-like"/>
    <property type="match status" value="1"/>
</dbReference>
<dbReference type="PANTHER" id="PTHR34846">
    <property type="entry name" value="4-CARBOXYMUCONOLACTONE DECARBOXYLASE FAMILY PROTEIN (AFU_ORTHOLOGUE AFUA_6G11590)"/>
    <property type="match status" value="1"/>
</dbReference>
<comment type="caution">
    <text evidence="2">The sequence shown here is derived from an EMBL/GenBank/DDBJ whole genome shotgun (WGS) entry which is preliminary data.</text>
</comment>
<organism evidence="2 3">
    <name type="scientific">Pseudoalteromonas porphyrae</name>
    <dbReference type="NCBI Taxonomy" id="187330"/>
    <lineage>
        <taxon>Bacteria</taxon>
        <taxon>Pseudomonadati</taxon>
        <taxon>Pseudomonadota</taxon>
        <taxon>Gammaproteobacteria</taxon>
        <taxon>Alteromonadales</taxon>
        <taxon>Pseudoalteromonadaceae</taxon>
        <taxon>Pseudoalteromonas</taxon>
    </lineage>
</organism>
<evidence type="ECO:0000313" key="3">
    <source>
        <dbReference type="Proteomes" id="UP000037848"/>
    </source>
</evidence>
<keyword evidence="2" id="KW-0560">Oxidoreductase</keyword>
<dbReference type="RefSeq" id="WP_054204920.1">
    <property type="nucleotide sequence ID" value="NZ_LHPH01000028.1"/>
</dbReference>
<dbReference type="GO" id="GO:0051920">
    <property type="term" value="F:peroxiredoxin activity"/>
    <property type="evidence" value="ECO:0007669"/>
    <property type="project" value="InterPro"/>
</dbReference>
<gene>
    <name evidence="2" type="ORF">ADS77_18665</name>
</gene>
<sequence>MANRLSQQALYTLIPRIPKHLIELGNVDFSKNNALNQTIIHLVKIRVSQINHCAFCLNMHINEARKNHETQARLDILSEWQEVDAFTDAEKTALAWSEALTTISQATITDEIYQSIINAFGEQGMLELTTVILEINSWNRIAVSLEFKPDI</sequence>
<dbReference type="PATRIC" id="fig|187330.3.peg.2385"/>
<dbReference type="STRING" id="187330.AMS58_10175"/>
<evidence type="ECO:0000259" key="1">
    <source>
        <dbReference type="Pfam" id="PF02627"/>
    </source>
</evidence>
<protein>
    <submittedName>
        <fullName evidence="2">Alkylhydroperoxidase</fullName>
    </submittedName>
</protein>
<dbReference type="EMBL" id="LHPH01000028">
    <property type="protein sequence ID" value="KPH57725.1"/>
    <property type="molecule type" value="Genomic_DNA"/>
</dbReference>
<keyword evidence="2" id="KW-0575">Peroxidase</keyword>
<proteinExistence type="predicted"/>
<dbReference type="InterPro" id="IPR004675">
    <property type="entry name" value="AhpD_core"/>
</dbReference>
<keyword evidence="3" id="KW-1185">Reference proteome</keyword>
<evidence type="ECO:0000313" key="2">
    <source>
        <dbReference type="EMBL" id="KPH57725.1"/>
    </source>
</evidence>
<name>A0A0N1EE41_9GAMM</name>
<accession>A0A0N1EE41</accession>
<dbReference type="Pfam" id="PF02627">
    <property type="entry name" value="CMD"/>
    <property type="match status" value="1"/>
</dbReference>